<feature type="region of interest" description="Disordered" evidence="1">
    <location>
        <begin position="352"/>
        <end position="376"/>
    </location>
</feature>
<gene>
    <name evidence="2" type="ORF">CVV64_02165</name>
</gene>
<evidence type="ECO:0000256" key="1">
    <source>
        <dbReference type="SAM" id="MobiDB-lite"/>
    </source>
</evidence>
<dbReference type="AlphaFoldDB" id="A0A2N1PV73"/>
<dbReference type="SUPFAM" id="SSF56935">
    <property type="entry name" value="Porins"/>
    <property type="match status" value="1"/>
</dbReference>
<dbReference type="NCBIfam" id="NF033709">
    <property type="entry name" value="PorV_fam"/>
    <property type="match status" value="1"/>
</dbReference>
<proteinExistence type="predicted"/>
<accession>A0A2N1PV73</accession>
<dbReference type="Proteomes" id="UP000233256">
    <property type="component" value="Unassembled WGS sequence"/>
</dbReference>
<comment type="caution">
    <text evidence="2">The sequence shown here is derived from an EMBL/GenBank/DDBJ whole genome shotgun (WGS) entry which is preliminary data.</text>
</comment>
<feature type="compositionally biased region" description="Polar residues" evidence="1">
    <location>
        <begin position="355"/>
        <end position="371"/>
    </location>
</feature>
<evidence type="ECO:0008006" key="4">
    <source>
        <dbReference type="Google" id="ProtNLM"/>
    </source>
</evidence>
<dbReference type="EMBL" id="PGXC01000001">
    <property type="protein sequence ID" value="PKK92239.1"/>
    <property type="molecule type" value="Genomic_DNA"/>
</dbReference>
<organism evidence="2 3">
    <name type="scientific">Candidatus Wallbacteria bacterium HGW-Wallbacteria-1</name>
    <dbReference type="NCBI Taxonomy" id="2013854"/>
    <lineage>
        <taxon>Bacteria</taxon>
        <taxon>Candidatus Walliibacteriota</taxon>
    </lineage>
</organism>
<reference evidence="2 3" key="1">
    <citation type="journal article" date="2017" name="ISME J.">
        <title>Potential for microbial H2 and metal transformations associated with novel bacteria and archaea in deep terrestrial subsurface sediments.</title>
        <authorList>
            <person name="Hernsdorf A.W."/>
            <person name="Amano Y."/>
            <person name="Miyakawa K."/>
            <person name="Ise K."/>
            <person name="Suzuki Y."/>
            <person name="Anantharaman K."/>
            <person name="Probst A."/>
            <person name="Burstein D."/>
            <person name="Thomas B.C."/>
            <person name="Banfield J.F."/>
        </authorList>
    </citation>
    <scope>NUCLEOTIDE SEQUENCE [LARGE SCALE GENOMIC DNA]</scope>
    <source>
        <strain evidence="2">HGW-Wallbacteria-1</strain>
    </source>
</reference>
<protein>
    <recommendedName>
        <fullName evidence="4">DUF5723 domain-containing protein</fullName>
    </recommendedName>
</protein>
<dbReference type="Gene3D" id="2.40.160.60">
    <property type="entry name" value="Outer membrane protein transport protein (OMPP1/FadL/TodX)"/>
    <property type="match status" value="1"/>
</dbReference>
<name>A0A2N1PV73_9BACT</name>
<sequence>MKKHQKSQYSDSSLLLNLSVILTVTLTVTLLLAGITSPCLAITEYLKGGAAYLKLGLGARSTGMGGCGVALQGDSTALHHNPAGLASVTGGEIHTMRDRLGADRTYNVITGALPTSWGTFALSLRSFSVDGIPLTELDTTNQKTVDFDGNPVYDLKTTGYFNDRQSTLSFSWGKEMYKGFSMGLSLKSYSHHMLEASGSGMGLDMGAHVNVSPSLSLGLAVRDISAIMKWNTESGQQDKLPATVVLGGSWNITDYLTALLDFSREQDRRTAVNFGLETRFADIVALRAGLENGNVTAGVGLKIADGSFIDAAYRDENLGAHYRISATVRFDNFKPGQKSDKTEQVRKSIVHAQTAKESASGKDNTQTNNMDGNMPDHKVRVIINGRTLNVENCIRESNGTVLAPSSFFTASATARVEGPDSNGLIVVRSASHSLKIKEGDCNVLVDDKEWKMLSAPVQKQTTEIYLPLSETLSLCGIDSSVSLDSGKLY</sequence>
<evidence type="ECO:0000313" key="2">
    <source>
        <dbReference type="EMBL" id="PKK92239.1"/>
    </source>
</evidence>
<evidence type="ECO:0000313" key="3">
    <source>
        <dbReference type="Proteomes" id="UP000233256"/>
    </source>
</evidence>